<dbReference type="Gene3D" id="1.10.10.60">
    <property type="entry name" value="Homeodomain-like"/>
    <property type="match status" value="2"/>
</dbReference>
<feature type="domain" description="HTH araC/xylS-type" evidence="4">
    <location>
        <begin position="186"/>
        <end position="283"/>
    </location>
</feature>
<evidence type="ECO:0000259" key="4">
    <source>
        <dbReference type="PROSITE" id="PS01124"/>
    </source>
</evidence>
<reference evidence="5 6" key="1">
    <citation type="submission" date="2020-01" db="EMBL/GenBank/DDBJ databases">
        <title>Anaeroalcalibacter tamaniensis gen. nov., sp. nov., moderately halophilic strictly anaerobic fermenter bacterium from mud volcano of Taman peninsula.</title>
        <authorList>
            <person name="Frolova A."/>
            <person name="Merkel A.Y."/>
            <person name="Slobodkin A.I."/>
        </authorList>
    </citation>
    <scope>NUCLEOTIDE SEQUENCE [LARGE SCALE GENOMIC DNA]</scope>
    <source>
        <strain evidence="5 6">F-3ap</strain>
    </source>
</reference>
<dbReference type="AlphaFoldDB" id="A0A7X5HVK4"/>
<keyword evidence="6" id="KW-1185">Reference proteome</keyword>
<dbReference type="Pfam" id="PF02311">
    <property type="entry name" value="AraC_binding"/>
    <property type="match status" value="1"/>
</dbReference>
<dbReference type="InterPro" id="IPR009057">
    <property type="entry name" value="Homeodomain-like_sf"/>
</dbReference>
<dbReference type="GO" id="GO:0003700">
    <property type="term" value="F:DNA-binding transcription factor activity"/>
    <property type="evidence" value="ECO:0007669"/>
    <property type="project" value="InterPro"/>
</dbReference>
<dbReference type="InterPro" id="IPR037923">
    <property type="entry name" value="HTH-like"/>
</dbReference>
<evidence type="ECO:0000256" key="3">
    <source>
        <dbReference type="ARBA" id="ARBA00023163"/>
    </source>
</evidence>
<dbReference type="Proteomes" id="UP000461585">
    <property type="component" value="Unassembled WGS sequence"/>
</dbReference>
<dbReference type="InterPro" id="IPR014710">
    <property type="entry name" value="RmlC-like_jellyroll"/>
</dbReference>
<comment type="caution">
    <text evidence="5">The sequence shown here is derived from an EMBL/GenBank/DDBJ whole genome shotgun (WGS) entry which is preliminary data.</text>
</comment>
<dbReference type="Gene3D" id="2.60.120.10">
    <property type="entry name" value="Jelly Rolls"/>
    <property type="match status" value="1"/>
</dbReference>
<evidence type="ECO:0000256" key="2">
    <source>
        <dbReference type="ARBA" id="ARBA00023125"/>
    </source>
</evidence>
<gene>
    <name evidence="5" type="ORF">GXN74_06755</name>
</gene>
<dbReference type="EMBL" id="JAAEEH010000015">
    <property type="protein sequence ID" value="NDL67440.1"/>
    <property type="molecule type" value="Genomic_DNA"/>
</dbReference>
<proteinExistence type="predicted"/>
<dbReference type="InterPro" id="IPR018062">
    <property type="entry name" value="HTH_AraC-typ_CS"/>
</dbReference>
<dbReference type="RefSeq" id="WP_162370169.1">
    <property type="nucleotide sequence ID" value="NZ_JAAEEH010000015.1"/>
</dbReference>
<dbReference type="InterPro" id="IPR018060">
    <property type="entry name" value="HTH_AraC"/>
</dbReference>
<dbReference type="PROSITE" id="PS00041">
    <property type="entry name" value="HTH_ARAC_FAMILY_1"/>
    <property type="match status" value="1"/>
</dbReference>
<dbReference type="Pfam" id="PF12833">
    <property type="entry name" value="HTH_18"/>
    <property type="match status" value="1"/>
</dbReference>
<accession>A0A7X5HVK4</accession>
<dbReference type="PANTHER" id="PTHR43280">
    <property type="entry name" value="ARAC-FAMILY TRANSCRIPTIONAL REGULATOR"/>
    <property type="match status" value="1"/>
</dbReference>
<evidence type="ECO:0000256" key="1">
    <source>
        <dbReference type="ARBA" id="ARBA00023015"/>
    </source>
</evidence>
<protein>
    <submittedName>
        <fullName evidence="5">AraC family transcriptional regulator</fullName>
    </submittedName>
</protein>
<dbReference type="PROSITE" id="PS01124">
    <property type="entry name" value="HTH_ARAC_FAMILY_2"/>
    <property type="match status" value="1"/>
</dbReference>
<dbReference type="SUPFAM" id="SSF46689">
    <property type="entry name" value="Homeodomain-like"/>
    <property type="match status" value="2"/>
</dbReference>
<name>A0A7X5HVK4_9FIRM</name>
<dbReference type="InterPro" id="IPR003313">
    <property type="entry name" value="AraC-bd"/>
</dbReference>
<organism evidence="5 6">
    <name type="scientific">Anaerotalea alkaliphila</name>
    <dbReference type="NCBI Taxonomy" id="2662126"/>
    <lineage>
        <taxon>Bacteria</taxon>
        <taxon>Bacillati</taxon>
        <taxon>Bacillota</taxon>
        <taxon>Clostridia</taxon>
        <taxon>Eubacteriales</taxon>
        <taxon>Anaerotalea</taxon>
    </lineage>
</organism>
<dbReference type="PANTHER" id="PTHR43280:SF34">
    <property type="entry name" value="ARAC-FAMILY TRANSCRIPTIONAL REGULATOR"/>
    <property type="match status" value="1"/>
</dbReference>
<keyword evidence="3" id="KW-0804">Transcription</keyword>
<sequence>MEKFSSCREAVEACNRDRSFSIAHLFSEEKTMDMHVHNFYEIYFSVTGGKQFLIDRELYDIQPGDLFLINQFESHYLTQIDRMVHERIVLNIHPQFLQDISTPRTDLGGCFTLEKQAMGHRVRLTKDEQARFLYYIGKMTVPQEFGSDILVRAAFLELMVLVNRSFLAGRSVLQPAGSYQYNRQLDRILAYINENIHEPLTIERIADDFFLSTSYVCRIFKAHTGTTINRYINARRITIAKSLLTNGMEVNKVCEACGFNDYSNFLKAFTKTVGVSPKKYSQLGTSCP</sequence>
<keyword evidence="2" id="KW-0238">DNA-binding</keyword>
<dbReference type="SMART" id="SM00342">
    <property type="entry name" value="HTH_ARAC"/>
    <property type="match status" value="1"/>
</dbReference>
<evidence type="ECO:0000313" key="6">
    <source>
        <dbReference type="Proteomes" id="UP000461585"/>
    </source>
</evidence>
<dbReference type="GO" id="GO:0043565">
    <property type="term" value="F:sequence-specific DNA binding"/>
    <property type="evidence" value="ECO:0007669"/>
    <property type="project" value="InterPro"/>
</dbReference>
<keyword evidence="1" id="KW-0805">Transcription regulation</keyword>
<dbReference type="SUPFAM" id="SSF51215">
    <property type="entry name" value="Regulatory protein AraC"/>
    <property type="match status" value="1"/>
</dbReference>
<evidence type="ECO:0000313" key="5">
    <source>
        <dbReference type="EMBL" id="NDL67440.1"/>
    </source>
</evidence>